<dbReference type="SUPFAM" id="SSF53474">
    <property type="entry name" value="alpha/beta-Hydrolases"/>
    <property type="match status" value="1"/>
</dbReference>
<gene>
    <name evidence="3" type="ORF">LCI24_13725</name>
</gene>
<dbReference type="PRINTS" id="PR00111">
    <property type="entry name" value="ABHYDROLASE"/>
</dbReference>
<keyword evidence="1 3" id="KW-0378">Hydrolase</keyword>
<dbReference type="Proteomes" id="UP001149303">
    <property type="component" value="Unassembled WGS sequence"/>
</dbReference>
<accession>A0A9X4EWS6</accession>
<dbReference type="Gene3D" id="3.40.50.1820">
    <property type="entry name" value="alpha/beta hydrolase"/>
    <property type="match status" value="1"/>
</dbReference>
<dbReference type="InterPro" id="IPR000073">
    <property type="entry name" value="AB_hydrolase_1"/>
</dbReference>
<dbReference type="AlphaFoldDB" id="A0A9X4EWS6"/>
<evidence type="ECO:0000313" key="4">
    <source>
        <dbReference type="Proteomes" id="UP001149303"/>
    </source>
</evidence>
<dbReference type="InterPro" id="IPR029058">
    <property type="entry name" value="AB_hydrolase_fold"/>
</dbReference>
<evidence type="ECO:0000313" key="3">
    <source>
        <dbReference type="EMBL" id="MDE1207856.1"/>
    </source>
</evidence>
<comment type="caution">
    <text evidence="3">The sequence shown here is derived from an EMBL/GenBank/DDBJ whole genome shotgun (WGS) entry which is preliminary data.</text>
</comment>
<organism evidence="3 4">
    <name type="scientific">Tenacibaculum larymnensis</name>
    <dbReference type="NCBI Taxonomy" id="2878201"/>
    <lineage>
        <taxon>Bacteria</taxon>
        <taxon>Pseudomonadati</taxon>
        <taxon>Bacteroidota</taxon>
        <taxon>Flavobacteriia</taxon>
        <taxon>Flavobacteriales</taxon>
        <taxon>Flavobacteriaceae</taxon>
        <taxon>Tenacibaculum</taxon>
    </lineage>
</organism>
<dbReference type="Pfam" id="PF00561">
    <property type="entry name" value="Abhydrolase_1"/>
    <property type="match status" value="1"/>
</dbReference>
<dbReference type="PANTHER" id="PTHR43798:SF31">
    <property type="entry name" value="AB HYDROLASE SUPERFAMILY PROTEIN YCLE"/>
    <property type="match status" value="1"/>
</dbReference>
<sequence length="260" mass="29758">MPKIKVNKIELNYEEYGKGEVLLFLHGLGSTKADWDAQVPFFSKKYRVVVVDLRGHGKTSIPSKDYGVRFMTEDIKQLLDVLKIEKTSVVGFSMGGAVAFQLAYDSPEKIKNLVIVNSGPDFNNMGKIGEDLLNNRTEFLKTKGLGALAKEIAYNMFPEDTQVDMRNQFEERCKENDYDAYYNSFVTLMNWGLGDKLKEIKTRTLIVASDMDYTPVSFKEEYVKRMPNAELSVIKNSRHGTVIDQPKEFNKILENFLNYE</sequence>
<dbReference type="GO" id="GO:0016787">
    <property type="term" value="F:hydrolase activity"/>
    <property type="evidence" value="ECO:0007669"/>
    <property type="project" value="UniProtKB-KW"/>
</dbReference>
<dbReference type="InterPro" id="IPR050266">
    <property type="entry name" value="AB_hydrolase_sf"/>
</dbReference>
<reference evidence="3" key="1">
    <citation type="submission" date="2021-09" db="EMBL/GenBank/DDBJ databases">
        <authorList>
            <person name="Smyrli M."/>
        </authorList>
    </citation>
    <scope>NUCLEOTIDE SEQUENCE</scope>
    <source>
        <strain evidence="3">LAR25</strain>
    </source>
</reference>
<dbReference type="EMBL" id="JAIWJY010000010">
    <property type="protein sequence ID" value="MDE1207856.1"/>
    <property type="molecule type" value="Genomic_DNA"/>
</dbReference>
<dbReference type="GO" id="GO:0016020">
    <property type="term" value="C:membrane"/>
    <property type="evidence" value="ECO:0007669"/>
    <property type="project" value="TreeGrafter"/>
</dbReference>
<feature type="domain" description="AB hydrolase-1" evidence="2">
    <location>
        <begin position="21"/>
        <end position="132"/>
    </location>
</feature>
<keyword evidence="4" id="KW-1185">Reference proteome</keyword>
<dbReference type="PANTHER" id="PTHR43798">
    <property type="entry name" value="MONOACYLGLYCEROL LIPASE"/>
    <property type="match status" value="1"/>
</dbReference>
<evidence type="ECO:0000259" key="2">
    <source>
        <dbReference type="Pfam" id="PF00561"/>
    </source>
</evidence>
<evidence type="ECO:0000256" key="1">
    <source>
        <dbReference type="ARBA" id="ARBA00022801"/>
    </source>
</evidence>
<protein>
    <submittedName>
        <fullName evidence="3">Alpha/beta hydrolase</fullName>
    </submittedName>
</protein>
<name>A0A9X4EWS6_9FLAO</name>
<dbReference type="RefSeq" id="WP_274640888.1">
    <property type="nucleotide sequence ID" value="NZ_JAIWJY010000010.1"/>
</dbReference>
<proteinExistence type="predicted"/>